<sequence length="124" mass="14155">MKIVALDINDQQLQIVRERIDEANQKSHFVIFQSVEKQTGKVLRLITDFESFRTIQEQHQNDAQMVIIQDIVPITDTLARWAVAENLAAQQQDNADVLADLEDCTNDVLRENHQAENAPDDADN</sequence>
<proteinExistence type="predicted"/>
<name>A0A1Y6K4G5_9LACO</name>
<reference evidence="2" key="1">
    <citation type="submission" date="2017-05" db="EMBL/GenBank/DDBJ databases">
        <authorList>
            <person name="Papadimitriou K."/>
        </authorList>
    </citation>
    <scope>NUCLEOTIDE SEQUENCE [LARGE SCALE GENOMIC DNA]</scope>
    <source>
        <strain evidence="2">ACA-DC 3411</strain>
    </source>
</reference>
<dbReference type="EMBL" id="LT854705">
    <property type="protein sequence ID" value="SMS15444.1"/>
    <property type="molecule type" value="Genomic_DNA"/>
</dbReference>
<evidence type="ECO:0000313" key="1">
    <source>
        <dbReference type="EMBL" id="SMS15444.1"/>
    </source>
</evidence>
<evidence type="ECO:0000313" key="2">
    <source>
        <dbReference type="Proteomes" id="UP000195412"/>
    </source>
</evidence>
<gene>
    <name evidence="1" type="ORF">LZ3411_2394</name>
</gene>
<dbReference type="Proteomes" id="UP000195412">
    <property type="component" value="Chromosome I"/>
</dbReference>
<organism evidence="1 2">
    <name type="scientific">Levilactobacillus zymae</name>
    <dbReference type="NCBI Taxonomy" id="267363"/>
    <lineage>
        <taxon>Bacteria</taxon>
        <taxon>Bacillati</taxon>
        <taxon>Bacillota</taxon>
        <taxon>Bacilli</taxon>
        <taxon>Lactobacillales</taxon>
        <taxon>Lactobacillaceae</taxon>
        <taxon>Levilactobacillus</taxon>
    </lineage>
</organism>
<protein>
    <submittedName>
        <fullName evidence="1">Uncharacterized protein</fullName>
    </submittedName>
</protein>
<accession>A0A1Y6K4G5</accession>
<dbReference type="AlphaFoldDB" id="A0A1Y6K4G5"/>
<dbReference type="KEGG" id="lzy:LZ3411_2394"/>